<protein>
    <submittedName>
        <fullName evidence="1">Uncharacterized protein</fullName>
    </submittedName>
</protein>
<feature type="non-terminal residue" evidence="1">
    <location>
        <position position="1"/>
    </location>
</feature>
<proteinExistence type="predicted"/>
<dbReference type="AlphaFoldDB" id="A0AA40FEI0"/>
<name>A0AA40FEI0_9HYME</name>
<dbReference type="EMBL" id="JAHYIQ010000050">
    <property type="protein sequence ID" value="KAK1117538.1"/>
    <property type="molecule type" value="Genomic_DNA"/>
</dbReference>
<gene>
    <name evidence="1" type="ORF">K0M31_016573</name>
</gene>
<evidence type="ECO:0000313" key="1">
    <source>
        <dbReference type="EMBL" id="KAK1117538.1"/>
    </source>
</evidence>
<accession>A0AA40FEI0</accession>
<reference evidence="1" key="1">
    <citation type="submission" date="2021-10" db="EMBL/GenBank/DDBJ databases">
        <title>Melipona bicolor Genome sequencing and assembly.</title>
        <authorList>
            <person name="Araujo N.S."/>
            <person name="Arias M.C."/>
        </authorList>
    </citation>
    <scope>NUCLEOTIDE SEQUENCE</scope>
    <source>
        <strain evidence="1">USP_2M_L1-L4_2017</strain>
        <tissue evidence="1">Whole body</tissue>
    </source>
</reference>
<dbReference type="Proteomes" id="UP001177670">
    <property type="component" value="Unassembled WGS sequence"/>
</dbReference>
<sequence>LETLSSKSSLPRDFLEKKATILPVQNIAECRGHSPDCIYKHSHDVDPVYSIGRAMR</sequence>
<keyword evidence="2" id="KW-1185">Reference proteome</keyword>
<organism evidence="1 2">
    <name type="scientific">Melipona bicolor</name>
    <dbReference type="NCBI Taxonomy" id="60889"/>
    <lineage>
        <taxon>Eukaryota</taxon>
        <taxon>Metazoa</taxon>
        <taxon>Ecdysozoa</taxon>
        <taxon>Arthropoda</taxon>
        <taxon>Hexapoda</taxon>
        <taxon>Insecta</taxon>
        <taxon>Pterygota</taxon>
        <taxon>Neoptera</taxon>
        <taxon>Endopterygota</taxon>
        <taxon>Hymenoptera</taxon>
        <taxon>Apocrita</taxon>
        <taxon>Aculeata</taxon>
        <taxon>Apoidea</taxon>
        <taxon>Anthophila</taxon>
        <taxon>Apidae</taxon>
        <taxon>Melipona</taxon>
    </lineage>
</organism>
<evidence type="ECO:0000313" key="2">
    <source>
        <dbReference type="Proteomes" id="UP001177670"/>
    </source>
</evidence>
<comment type="caution">
    <text evidence="1">The sequence shown here is derived from an EMBL/GenBank/DDBJ whole genome shotgun (WGS) entry which is preliminary data.</text>
</comment>